<comment type="caution">
    <text evidence="6">The sequence shown here is derived from an EMBL/GenBank/DDBJ whole genome shotgun (WGS) entry which is preliminary data.</text>
</comment>
<sequence>MAFEEKTALDSSTTTTAVAAKHDNAIDNGGVSAAMKRGSHDGEKGSVSYGGTDEIVVVPGTTLLDVLSKWELVTAWVGLLLVSFTNYLDAVTVGTYNVYALSEYGRLSIEGAMSTIFGVIALAIQGVLATLARELHPFNIIAFSVTTVTLAFILEAASPGVAAFICGHVFYIVGLMKLSTLRHRSFALGAANMPAMISQLGGAKMAEATLNNLGWRWGIGMWCILIPVASIPLLTILYLSKRKTRHARAEAYGGKTGFLPRTLHVWKKLIEGDLFGCALLAAGCAMFFLPIPLEHGGIAKYAEARNVAPTVIGFLVFISFFIWEVKFAPKPLFPARLVQNRNVYGPFLMVLCGNFAMAFVSPYFYVYLMVTSKLSISNATYVTLAPWLTNAFVQIVYGAIVSWTKRPKWLLVATSGLLLVATGVQYAHRDPHTQLAGLVASQVVAGFGFGGLLTAIVQAQARSSVEDVPALVAGYIIVSNFGASVASAVVGGIWTTTLIDNLQNRLPEALKNQARTIMGDLTVIQSYDWDSPEREAINMAHKDTWTRILLGAIVAAALTFACGFIGEDVDLGAIDEERQLEKMQAQDDKLEGKLENKA</sequence>
<evidence type="ECO:0000256" key="5">
    <source>
        <dbReference type="SAM" id="Phobius"/>
    </source>
</evidence>
<evidence type="ECO:0000313" key="7">
    <source>
        <dbReference type="Proteomes" id="UP000770015"/>
    </source>
</evidence>
<dbReference type="Gene3D" id="1.20.1250.20">
    <property type="entry name" value="MFS general substrate transporter like domains"/>
    <property type="match status" value="1"/>
</dbReference>
<dbReference type="EMBL" id="JAGSXJ010000004">
    <property type="protein sequence ID" value="KAH6692179.1"/>
    <property type="molecule type" value="Genomic_DNA"/>
</dbReference>
<feature type="transmembrane region" description="Helical" evidence="5">
    <location>
        <begin position="73"/>
        <end position="99"/>
    </location>
</feature>
<evidence type="ECO:0000256" key="3">
    <source>
        <dbReference type="ARBA" id="ARBA00022989"/>
    </source>
</evidence>
<evidence type="ECO:0000256" key="1">
    <source>
        <dbReference type="ARBA" id="ARBA00004141"/>
    </source>
</evidence>
<feature type="transmembrane region" description="Helical" evidence="5">
    <location>
        <begin position="468"/>
        <end position="494"/>
    </location>
</feature>
<keyword evidence="4 5" id="KW-0472">Membrane</keyword>
<keyword evidence="3 5" id="KW-1133">Transmembrane helix</keyword>
<feature type="transmembrane region" description="Helical" evidence="5">
    <location>
        <begin position="305"/>
        <end position="323"/>
    </location>
</feature>
<feature type="transmembrane region" description="Helical" evidence="5">
    <location>
        <begin position="434"/>
        <end position="456"/>
    </location>
</feature>
<feature type="transmembrane region" description="Helical" evidence="5">
    <location>
        <begin position="185"/>
        <end position="203"/>
    </location>
</feature>
<proteinExistence type="predicted"/>
<dbReference type="OrthoDB" id="2241241at2759"/>
<protein>
    <submittedName>
        <fullName evidence="6">Major facilitator superfamily domain-containing protein</fullName>
    </submittedName>
</protein>
<keyword evidence="7" id="KW-1185">Reference proteome</keyword>
<dbReference type="InterPro" id="IPR036259">
    <property type="entry name" value="MFS_trans_sf"/>
</dbReference>
<feature type="transmembrane region" description="Helical" evidence="5">
    <location>
        <begin position="111"/>
        <end position="128"/>
    </location>
</feature>
<feature type="transmembrane region" description="Helical" evidence="5">
    <location>
        <begin position="274"/>
        <end position="293"/>
    </location>
</feature>
<evidence type="ECO:0000256" key="2">
    <source>
        <dbReference type="ARBA" id="ARBA00022692"/>
    </source>
</evidence>
<feature type="transmembrane region" description="Helical" evidence="5">
    <location>
        <begin position="343"/>
        <end position="364"/>
    </location>
</feature>
<evidence type="ECO:0000256" key="4">
    <source>
        <dbReference type="ARBA" id="ARBA00023136"/>
    </source>
</evidence>
<feature type="transmembrane region" description="Helical" evidence="5">
    <location>
        <begin position="384"/>
        <end position="402"/>
    </location>
</feature>
<gene>
    <name evidence="6" type="ORF">F5X68DRAFT_200415</name>
</gene>
<organism evidence="6 7">
    <name type="scientific">Plectosphaerella plurivora</name>
    <dbReference type="NCBI Taxonomy" id="936078"/>
    <lineage>
        <taxon>Eukaryota</taxon>
        <taxon>Fungi</taxon>
        <taxon>Dikarya</taxon>
        <taxon>Ascomycota</taxon>
        <taxon>Pezizomycotina</taxon>
        <taxon>Sordariomycetes</taxon>
        <taxon>Hypocreomycetidae</taxon>
        <taxon>Glomerellales</taxon>
        <taxon>Plectosphaerellaceae</taxon>
        <taxon>Plectosphaerella</taxon>
    </lineage>
</organism>
<name>A0A9P8VI78_9PEZI</name>
<comment type="subcellular location">
    <subcellularLocation>
        <location evidence="1">Membrane</location>
        <topology evidence="1">Multi-pass membrane protein</topology>
    </subcellularLocation>
</comment>
<dbReference type="Proteomes" id="UP000770015">
    <property type="component" value="Unassembled WGS sequence"/>
</dbReference>
<reference evidence="6" key="1">
    <citation type="journal article" date="2021" name="Nat. Commun.">
        <title>Genetic determinants of endophytism in the Arabidopsis root mycobiome.</title>
        <authorList>
            <person name="Mesny F."/>
            <person name="Miyauchi S."/>
            <person name="Thiergart T."/>
            <person name="Pickel B."/>
            <person name="Atanasova L."/>
            <person name="Karlsson M."/>
            <person name="Huettel B."/>
            <person name="Barry K.W."/>
            <person name="Haridas S."/>
            <person name="Chen C."/>
            <person name="Bauer D."/>
            <person name="Andreopoulos W."/>
            <person name="Pangilinan J."/>
            <person name="LaButti K."/>
            <person name="Riley R."/>
            <person name="Lipzen A."/>
            <person name="Clum A."/>
            <person name="Drula E."/>
            <person name="Henrissat B."/>
            <person name="Kohler A."/>
            <person name="Grigoriev I.V."/>
            <person name="Martin F.M."/>
            <person name="Hacquard S."/>
        </authorList>
    </citation>
    <scope>NUCLEOTIDE SEQUENCE</scope>
    <source>
        <strain evidence="6">MPI-SDFR-AT-0117</strain>
    </source>
</reference>
<feature type="transmembrane region" description="Helical" evidence="5">
    <location>
        <begin position="215"/>
        <end position="239"/>
    </location>
</feature>
<dbReference type="GO" id="GO:0005886">
    <property type="term" value="C:plasma membrane"/>
    <property type="evidence" value="ECO:0007669"/>
    <property type="project" value="TreeGrafter"/>
</dbReference>
<dbReference type="PANTHER" id="PTHR23501:SF87">
    <property type="entry name" value="SIDEROPHORE IRON TRANSPORTER 2"/>
    <property type="match status" value="1"/>
</dbReference>
<accession>A0A9P8VI78</accession>
<dbReference type="GO" id="GO:0022857">
    <property type="term" value="F:transmembrane transporter activity"/>
    <property type="evidence" value="ECO:0007669"/>
    <property type="project" value="TreeGrafter"/>
</dbReference>
<evidence type="ECO:0000313" key="6">
    <source>
        <dbReference type="EMBL" id="KAH6692179.1"/>
    </source>
</evidence>
<feature type="transmembrane region" description="Helical" evidence="5">
    <location>
        <begin position="548"/>
        <end position="566"/>
    </location>
</feature>
<keyword evidence="2 5" id="KW-0812">Transmembrane</keyword>
<dbReference type="SUPFAM" id="SSF103473">
    <property type="entry name" value="MFS general substrate transporter"/>
    <property type="match status" value="1"/>
</dbReference>
<feature type="transmembrane region" description="Helical" evidence="5">
    <location>
        <begin position="140"/>
        <end position="173"/>
    </location>
</feature>
<dbReference type="PANTHER" id="PTHR23501">
    <property type="entry name" value="MAJOR FACILITATOR SUPERFAMILY"/>
    <property type="match status" value="1"/>
</dbReference>
<dbReference type="AlphaFoldDB" id="A0A9P8VI78"/>